<dbReference type="EMBL" id="CAJHIA010000011">
    <property type="protein sequence ID" value="CAD6443791.1"/>
    <property type="molecule type" value="Genomic_DNA"/>
</dbReference>
<feature type="compositionally biased region" description="Polar residues" evidence="1">
    <location>
        <begin position="663"/>
        <end position="672"/>
    </location>
</feature>
<name>A0A8H2ZMV6_9HELO</name>
<gene>
    <name evidence="2" type="ORF">SCLTRI_LOCUS3583</name>
</gene>
<feature type="region of interest" description="Disordered" evidence="1">
    <location>
        <begin position="572"/>
        <end position="609"/>
    </location>
</feature>
<feature type="compositionally biased region" description="Basic and acidic residues" evidence="1">
    <location>
        <begin position="774"/>
        <end position="786"/>
    </location>
</feature>
<reference evidence="2" key="1">
    <citation type="submission" date="2020-10" db="EMBL/GenBank/DDBJ databases">
        <authorList>
            <person name="Kusch S."/>
        </authorList>
    </citation>
    <scope>NUCLEOTIDE SEQUENCE</scope>
    <source>
        <strain evidence="2">SwB9</strain>
    </source>
</reference>
<feature type="compositionally biased region" description="Low complexity" evidence="1">
    <location>
        <begin position="744"/>
        <end position="755"/>
    </location>
</feature>
<sequence length="910" mass="101088">MSCSNIFDCLPSPSKVLRKSSGKAKLANSSNMDEDNLAYGTMDTDRPEAVAGSNERIERPKNDRRKTTYTFPIKIMPSPKSSITSGTNLTPEFTEFDTQAYYNESLDYNYISSRFAFSLGLKPDADREAKPRSKSVSKPRVPFKPKTLARSQTAPIAEIKPLQRSRTEPLSRRIFSPLSRESTIEEDAPPPTSTTSSPLPPRVPPRRTSTTATLVPSNSQAPPIFSFLEPTPEAISRSNLTSPLFPDSDLNPFSPRPGATFSAMVVDTPPRMPQRPKPLHSHTEGQPSLFEALNSHPVTPMPNVPTILTEEPDGISEEPEGTAEEAERDLEGMGTGTGIGMGFGIGEEIRGRENQDPDSMTGDLTLHWKSSPLSRYTQRTVFWIVPHAKFDIVFGHDETDFNIPIQNPPKWGLGTWGIGGGERGRRGERNQFREGIRRGVLKKVEEQSTFSLLYSATNLMDAWLRPPYSANMRSHSAHSDSKTPLLGNSNENENGRYGDHHESIHHTALTFPELEYQLRNELNCTDERRRKHEGKRAVNIWDVRAGKAVLAEQAKGASGEIRKLVGAVVKDVRERDGGRDNGKKVRQSPNPAGIGRAPPLEEEAETGAGTETEITHDKIAHVETTPNSAATVIAPSNSDVAIPVQPKSEIEAEVPISAPPPTDATQEVSQVHSEPLPTPLPNPQTFELSPTTANESPSSSLRVEFTDAQMQAQIQAQMDREMEMEMEREMERETERELQEQIDAEMQAQAQAQTEAEAKVGSEVAPPALPPRPKRSETHLNGHTEQEQETETEPEPKNLIIHDSISKIRSAHAHHDDDSADEEENEAMSEIMISKIPIQQLHLADGTDDASLEQMSVVHFSLPDASFGTLEERFEKLWEWDDETVHVERKVWRGRFRGVLGELLRVRVKV</sequence>
<dbReference type="Proteomes" id="UP000624404">
    <property type="component" value="Unassembled WGS sequence"/>
</dbReference>
<evidence type="ECO:0000256" key="1">
    <source>
        <dbReference type="SAM" id="MobiDB-lite"/>
    </source>
</evidence>
<feature type="region of interest" description="Disordered" evidence="1">
    <location>
        <begin position="471"/>
        <end position="497"/>
    </location>
</feature>
<feature type="region of interest" description="Disordered" evidence="1">
    <location>
        <begin position="714"/>
        <end position="798"/>
    </location>
</feature>
<accession>A0A8H2ZMV6</accession>
<evidence type="ECO:0000313" key="3">
    <source>
        <dbReference type="Proteomes" id="UP000624404"/>
    </source>
</evidence>
<comment type="caution">
    <text evidence="2">The sequence shown here is derived from an EMBL/GenBank/DDBJ whole genome shotgun (WGS) entry which is preliminary data.</text>
</comment>
<feature type="region of interest" description="Disordered" evidence="1">
    <location>
        <begin position="20"/>
        <end position="66"/>
    </location>
</feature>
<organism evidence="2 3">
    <name type="scientific">Sclerotinia trifoliorum</name>
    <dbReference type="NCBI Taxonomy" id="28548"/>
    <lineage>
        <taxon>Eukaryota</taxon>
        <taxon>Fungi</taxon>
        <taxon>Dikarya</taxon>
        <taxon>Ascomycota</taxon>
        <taxon>Pezizomycotina</taxon>
        <taxon>Leotiomycetes</taxon>
        <taxon>Helotiales</taxon>
        <taxon>Sclerotiniaceae</taxon>
        <taxon>Sclerotinia</taxon>
    </lineage>
</organism>
<feature type="compositionally biased region" description="Basic and acidic residues" evidence="1">
    <location>
        <begin position="572"/>
        <end position="583"/>
    </location>
</feature>
<feature type="compositionally biased region" description="Basic residues" evidence="1">
    <location>
        <begin position="132"/>
        <end position="143"/>
    </location>
</feature>
<feature type="region of interest" description="Disordered" evidence="1">
    <location>
        <begin position="124"/>
        <end position="223"/>
    </location>
</feature>
<feature type="region of interest" description="Disordered" evidence="1">
    <location>
        <begin position="655"/>
        <end position="701"/>
    </location>
</feature>
<protein>
    <submittedName>
        <fullName evidence="2">5f41604d-0a07-48db-8dc7-c9fb228dec02</fullName>
    </submittedName>
</protein>
<evidence type="ECO:0000313" key="2">
    <source>
        <dbReference type="EMBL" id="CAD6443791.1"/>
    </source>
</evidence>
<feature type="compositionally biased region" description="Basic and acidic residues" evidence="1">
    <location>
        <begin position="718"/>
        <end position="739"/>
    </location>
</feature>
<proteinExistence type="predicted"/>
<dbReference type="OrthoDB" id="3532007at2759"/>
<feature type="compositionally biased region" description="Polar residues" evidence="1">
    <location>
        <begin position="683"/>
        <end position="701"/>
    </location>
</feature>
<dbReference type="AlphaFoldDB" id="A0A8H2ZMV6"/>
<keyword evidence="3" id="KW-1185">Reference proteome</keyword>